<evidence type="ECO:0000259" key="3">
    <source>
        <dbReference type="Pfam" id="PF06441"/>
    </source>
</evidence>
<dbReference type="RefSeq" id="XP_066703634.1">
    <property type="nucleotide sequence ID" value="XM_066841007.1"/>
</dbReference>
<name>A0ABR1QNK7_9PEZI</name>
<dbReference type="InterPro" id="IPR016292">
    <property type="entry name" value="Epoxide_hydrolase"/>
</dbReference>
<dbReference type="PANTHER" id="PTHR21661">
    <property type="entry name" value="EPOXIDE HYDROLASE 1-RELATED"/>
    <property type="match status" value="1"/>
</dbReference>
<dbReference type="PIRSF" id="PIRSF001112">
    <property type="entry name" value="Epoxide_hydrolase"/>
    <property type="match status" value="1"/>
</dbReference>
<keyword evidence="2" id="KW-0378">Hydrolase</keyword>
<evidence type="ECO:0000313" key="5">
    <source>
        <dbReference type="Proteomes" id="UP001391051"/>
    </source>
</evidence>
<organism evidence="4 5">
    <name type="scientific">Apiospora aurea</name>
    <dbReference type="NCBI Taxonomy" id="335848"/>
    <lineage>
        <taxon>Eukaryota</taxon>
        <taxon>Fungi</taxon>
        <taxon>Dikarya</taxon>
        <taxon>Ascomycota</taxon>
        <taxon>Pezizomycotina</taxon>
        <taxon>Sordariomycetes</taxon>
        <taxon>Xylariomycetidae</taxon>
        <taxon>Amphisphaeriales</taxon>
        <taxon>Apiosporaceae</taxon>
        <taxon>Apiospora</taxon>
    </lineage>
</organism>
<dbReference type="Proteomes" id="UP001391051">
    <property type="component" value="Unassembled WGS sequence"/>
</dbReference>
<gene>
    <name evidence="4" type="ORF">PG986_004785</name>
</gene>
<comment type="similarity">
    <text evidence="1">Belongs to the peptidase S33 family.</text>
</comment>
<dbReference type="GeneID" id="92074069"/>
<dbReference type="PRINTS" id="PR00412">
    <property type="entry name" value="EPOXHYDRLASE"/>
</dbReference>
<evidence type="ECO:0000313" key="4">
    <source>
        <dbReference type="EMBL" id="KAK7959931.1"/>
    </source>
</evidence>
<feature type="domain" description="Epoxide hydrolase N-terminal" evidence="3">
    <location>
        <begin position="7"/>
        <end position="115"/>
    </location>
</feature>
<dbReference type="EMBL" id="JAQQWE010000003">
    <property type="protein sequence ID" value="KAK7959931.1"/>
    <property type="molecule type" value="Genomic_DNA"/>
</dbReference>
<dbReference type="InterPro" id="IPR010497">
    <property type="entry name" value="Epoxide_hydro_N"/>
</dbReference>
<dbReference type="Gene3D" id="3.40.50.1820">
    <property type="entry name" value="alpha/beta hydrolase"/>
    <property type="match status" value="2"/>
</dbReference>
<evidence type="ECO:0000256" key="1">
    <source>
        <dbReference type="ARBA" id="ARBA00010088"/>
    </source>
</evidence>
<evidence type="ECO:0000256" key="2">
    <source>
        <dbReference type="ARBA" id="ARBA00022801"/>
    </source>
</evidence>
<proteinExistence type="inferred from homology"/>
<dbReference type="SUPFAM" id="SSF53474">
    <property type="entry name" value="alpha/beta-Hydrolases"/>
    <property type="match status" value="1"/>
</dbReference>
<reference evidence="4 5" key="1">
    <citation type="submission" date="2023-01" db="EMBL/GenBank/DDBJ databases">
        <title>Analysis of 21 Apiospora genomes using comparative genomics revels a genus with tremendous synthesis potential of carbohydrate active enzymes and secondary metabolites.</title>
        <authorList>
            <person name="Sorensen T."/>
        </authorList>
    </citation>
    <scope>NUCLEOTIDE SEQUENCE [LARGE SCALE GENOMIC DNA]</scope>
    <source>
        <strain evidence="4 5">CBS 24483</strain>
    </source>
</reference>
<keyword evidence="5" id="KW-1185">Reference proteome</keyword>
<dbReference type="InterPro" id="IPR029058">
    <property type="entry name" value="AB_hydrolase_fold"/>
</dbReference>
<dbReference type="Pfam" id="PF06441">
    <property type="entry name" value="EHN"/>
    <property type="match status" value="1"/>
</dbReference>
<dbReference type="InterPro" id="IPR000639">
    <property type="entry name" value="Epox_hydrolase-like"/>
</dbReference>
<sequence length="345" mass="39936">MTSTEVKEFDPTIPKEEVERLWRKLRDTRLPGTPVVPDAGDDYGPPLDWVHQLFAKWRDGFDWDAAQRRICRWKHYTTTIEDLRVHFVHQPAKKQQHSAIPLLLVHGWPGSWYEFSRVIGPLSDPETDRDQAFHVVAASIPGFTWSAGPRRRDWTLQDTARVFDVLMRRLGYARYAVQGGDWGHWVVRELGANYQGSCKAAHTNMSRWGCWRGWGEKYYEIVDPKYHDLDDEGNRDFVEDVCTTLCLYFFTAPSIMTSALCYTNNVRHEDYAKFNARPENAIRAPFGVSSFRYDVAPVSQRAAATTGNCRWFREHDQGGHFAALEESSQLVQELRDCFTAIWPVE</sequence>
<comment type="caution">
    <text evidence="4">The sequence shown here is derived from an EMBL/GenBank/DDBJ whole genome shotgun (WGS) entry which is preliminary data.</text>
</comment>
<protein>
    <submittedName>
        <fullName evidence="4">Alpha/beta-hydrolase</fullName>
    </submittedName>
</protein>
<dbReference type="PANTHER" id="PTHR21661:SF79">
    <property type="entry name" value="EPOXIDE HYDROLASE"/>
    <property type="match status" value="1"/>
</dbReference>
<accession>A0ABR1QNK7</accession>